<name>A0A4U3L188_9BACT</name>
<protein>
    <submittedName>
        <fullName evidence="1">Uncharacterized protein</fullName>
    </submittedName>
</protein>
<sequence length="72" mass="8125">MSLFLPDLSGQALKEKVTKKFEDNPIAPCVYLPIATTYSKMDCFGLVNCLAAMKSSEHLLQKYELRQQIVTN</sequence>
<keyword evidence="2" id="KW-1185">Reference proteome</keyword>
<organism evidence="1 2">
    <name type="scientific">Ilyomonas limi</name>
    <dbReference type="NCBI Taxonomy" id="2575867"/>
    <lineage>
        <taxon>Bacteria</taxon>
        <taxon>Pseudomonadati</taxon>
        <taxon>Bacteroidota</taxon>
        <taxon>Chitinophagia</taxon>
        <taxon>Chitinophagales</taxon>
        <taxon>Chitinophagaceae</taxon>
        <taxon>Ilyomonas</taxon>
    </lineage>
</organism>
<evidence type="ECO:0000313" key="2">
    <source>
        <dbReference type="Proteomes" id="UP000305848"/>
    </source>
</evidence>
<proteinExistence type="predicted"/>
<dbReference type="EMBL" id="SZQL01000006">
    <property type="protein sequence ID" value="TKK68891.1"/>
    <property type="molecule type" value="Genomic_DNA"/>
</dbReference>
<evidence type="ECO:0000313" key="1">
    <source>
        <dbReference type="EMBL" id="TKK68891.1"/>
    </source>
</evidence>
<dbReference type="RefSeq" id="WP_137261511.1">
    <property type="nucleotide sequence ID" value="NZ_SZQL01000006.1"/>
</dbReference>
<gene>
    <name evidence="1" type="ORF">FC093_09340</name>
</gene>
<comment type="caution">
    <text evidence="1">The sequence shown here is derived from an EMBL/GenBank/DDBJ whole genome shotgun (WGS) entry which is preliminary data.</text>
</comment>
<accession>A0A4U3L188</accession>
<dbReference type="Proteomes" id="UP000305848">
    <property type="component" value="Unassembled WGS sequence"/>
</dbReference>
<dbReference type="AlphaFoldDB" id="A0A4U3L188"/>
<reference evidence="1 2" key="1">
    <citation type="submission" date="2019-05" db="EMBL/GenBank/DDBJ databases">
        <title>Panacibacter sp. strain 17mud1-8 Genome sequencing and assembly.</title>
        <authorList>
            <person name="Chhetri G."/>
        </authorList>
    </citation>
    <scope>NUCLEOTIDE SEQUENCE [LARGE SCALE GENOMIC DNA]</scope>
    <source>
        <strain evidence="1 2">17mud1-8</strain>
    </source>
</reference>